<name>A0A177IAI7_9CORY</name>
<dbReference type="SUPFAM" id="SSF53474">
    <property type="entry name" value="alpha/beta-Hydrolases"/>
    <property type="match status" value="1"/>
</dbReference>
<reference evidence="3" key="1">
    <citation type="submission" date="2016-02" db="EMBL/GenBank/DDBJ databases">
        <authorList>
            <person name="Kaur G."/>
            <person name="Nair G.R."/>
            <person name="Mayilraj S."/>
        </authorList>
    </citation>
    <scope>NUCLEOTIDE SEQUENCE [LARGE SCALE GENOMIC DNA]</scope>
    <source>
        <strain evidence="3">GA-15</strain>
    </source>
</reference>
<dbReference type="Pfam" id="PF00756">
    <property type="entry name" value="Esterase"/>
    <property type="match status" value="1"/>
</dbReference>
<keyword evidence="3" id="KW-1185">Reference proteome</keyword>
<dbReference type="InterPro" id="IPR050583">
    <property type="entry name" value="Mycobacterial_A85_antigen"/>
</dbReference>
<organism evidence="2 3">
    <name type="scientific">Corynebacterium stationis</name>
    <dbReference type="NCBI Taxonomy" id="1705"/>
    <lineage>
        <taxon>Bacteria</taxon>
        <taxon>Bacillati</taxon>
        <taxon>Actinomycetota</taxon>
        <taxon>Actinomycetes</taxon>
        <taxon>Mycobacteriales</taxon>
        <taxon>Corynebacteriaceae</taxon>
        <taxon>Corynebacterium</taxon>
    </lineage>
</organism>
<protein>
    <submittedName>
        <fullName evidence="2">Esterase</fullName>
    </submittedName>
</protein>
<dbReference type="GO" id="GO:0016747">
    <property type="term" value="F:acyltransferase activity, transferring groups other than amino-acyl groups"/>
    <property type="evidence" value="ECO:0007669"/>
    <property type="project" value="TreeGrafter"/>
</dbReference>
<accession>A0A177IAI7</accession>
<proteinExistence type="predicted"/>
<gene>
    <name evidence="2" type="ORF">AYJ05_10130</name>
</gene>
<dbReference type="PANTHER" id="PTHR48098">
    <property type="entry name" value="ENTEROCHELIN ESTERASE-RELATED"/>
    <property type="match status" value="1"/>
</dbReference>
<feature type="region of interest" description="Disordered" evidence="1">
    <location>
        <begin position="1"/>
        <end position="38"/>
    </location>
</feature>
<dbReference type="Gene3D" id="3.40.50.1820">
    <property type="entry name" value="alpha/beta hydrolase"/>
    <property type="match status" value="1"/>
</dbReference>
<dbReference type="InterPro" id="IPR029058">
    <property type="entry name" value="AB_hydrolase_fold"/>
</dbReference>
<evidence type="ECO:0000313" key="3">
    <source>
        <dbReference type="Proteomes" id="UP000076947"/>
    </source>
</evidence>
<dbReference type="EMBL" id="LSTQ01000025">
    <property type="protein sequence ID" value="OAH25822.1"/>
    <property type="molecule type" value="Genomic_DNA"/>
</dbReference>
<dbReference type="InterPro" id="IPR000801">
    <property type="entry name" value="Esterase-like"/>
</dbReference>
<evidence type="ECO:0000256" key="1">
    <source>
        <dbReference type="SAM" id="MobiDB-lite"/>
    </source>
</evidence>
<feature type="compositionally biased region" description="Low complexity" evidence="1">
    <location>
        <begin position="1"/>
        <end position="30"/>
    </location>
</feature>
<comment type="caution">
    <text evidence="2">The sequence shown here is derived from an EMBL/GenBank/DDBJ whole genome shotgun (WGS) entry which is preliminary data.</text>
</comment>
<dbReference type="Proteomes" id="UP000076947">
    <property type="component" value="Unassembled WGS sequence"/>
</dbReference>
<dbReference type="PANTHER" id="PTHR48098:SF1">
    <property type="entry name" value="DIACYLGLYCEROL ACYLTRANSFERASE_MYCOLYLTRANSFERASE AG85A"/>
    <property type="match status" value="1"/>
</dbReference>
<evidence type="ECO:0000313" key="2">
    <source>
        <dbReference type="EMBL" id="OAH25822.1"/>
    </source>
</evidence>
<sequence>MSSLGSSNGELSSGLTQGLSSGNLSSAGSSTPEVHQELSRNYGSSLSAIDTTFGILGLLGDNSTVLTDMWKSEQDAYPFPIDDSITTAELVSRSATNEPGRERWIVSSPSMGRNVEADVLVGEGGPVVYFLEGIDSPKTSNWIKGGYAQKVFSDTDATVVIPAQGAGSMWQDWDNDDPVLGRHQWDTFLTEELAPIVEEEVPHNGKRGLIGLSMGASGAVMMANNNPGFFDGVAGISGCYSTTDSIGAGTVKLTVGNLGGDPNNMWATPEAWERNDVVLNPEGLRGTQLYLSAANGEITDEEVAYYADKEITDQITGSLLEAGSRHCTENLSAALTKSGIEHTTDFLDQGAHGWPMFGPQLQPAWDGIKSAVL</sequence>
<dbReference type="AlphaFoldDB" id="A0A177IAI7"/>